<organism evidence="1 2">
    <name type="scientific">Dactylosporangium salmoneum</name>
    <dbReference type="NCBI Taxonomy" id="53361"/>
    <lineage>
        <taxon>Bacteria</taxon>
        <taxon>Bacillati</taxon>
        <taxon>Actinomycetota</taxon>
        <taxon>Actinomycetes</taxon>
        <taxon>Micromonosporales</taxon>
        <taxon>Micromonosporaceae</taxon>
        <taxon>Dactylosporangium</taxon>
    </lineage>
</organism>
<gene>
    <name evidence="1" type="ORF">GCM10010170_019050</name>
</gene>
<keyword evidence="2" id="KW-1185">Reference proteome</keyword>
<evidence type="ECO:0000313" key="1">
    <source>
        <dbReference type="EMBL" id="GAA2337748.1"/>
    </source>
</evidence>
<name>A0ABP5SW53_9ACTN</name>
<dbReference type="EMBL" id="BAAARV010000017">
    <property type="protein sequence ID" value="GAA2337748.1"/>
    <property type="molecule type" value="Genomic_DNA"/>
</dbReference>
<dbReference type="RefSeq" id="WP_344611911.1">
    <property type="nucleotide sequence ID" value="NZ_BAAARV010000017.1"/>
</dbReference>
<reference evidence="2" key="1">
    <citation type="journal article" date="2019" name="Int. J. Syst. Evol. Microbiol.">
        <title>The Global Catalogue of Microorganisms (GCM) 10K type strain sequencing project: providing services to taxonomists for standard genome sequencing and annotation.</title>
        <authorList>
            <consortium name="The Broad Institute Genomics Platform"/>
            <consortium name="The Broad Institute Genome Sequencing Center for Infectious Disease"/>
            <person name="Wu L."/>
            <person name="Ma J."/>
        </authorList>
    </citation>
    <scope>NUCLEOTIDE SEQUENCE [LARGE SCALE GENOMIC DNA]</scope>
    <source>
        <strain evidence="2">JCM 3272</strain>
    </source>
</reference>
<proteinExistence type="predicted"/>
<accession>A0ABP5SW53</accession>
<evidence type="ECO:0000313" key="2">
    <source>
        <dbReference type="Proteomes" id="UP001501444"/>
    </source>
</evidence>
<sequence>MAYAAHARMLRADRVAFVPFRDPSLALVTSLAVRDGDPDPVVRVLIGG</sequence>
<comment type="caution">
    <text evidence="1">The sequence shown here is derived from an EMBL/GenBank/DDBJ whole genome shotgun (WGS) entry which is preliminary data.</text>
</comment>
<protein>
    <submittedName>
        <fullName evidence="1">Uncharacterized protein</fullName>
    </submittedName>
</protein>
<dbReference type="Proteomes" id="UP001501444">
    <property type="component" value="Unassembled WGS sequence"/>
</dbReference>